<dbReference type="RefSeq" id="WP_311602236.1">
    <property type="nucleotide sequence ID" value="NZ_JAVREM010000049.1"/>
</dbReference>
<keyword evidence="2" id="KW-1185">Reference proteome</keyword>
<gene>
    <name evidence="1" type="ORF">RNC47_26515</name>
</gene>
<evidence type="ECO:0000313" key="2">
    <source>
        <dbReference type="Proteomes" id="UP001183420"/>
    </source>
</evidence>
<accession>A0ABU2LWC6</accession>
<dbReference type="Proteomes" id="UP001183420">
    <property type="component" value="Unassembled WGS sequence"/>
</dbReference>
<evidence type="ECO:0000313" key="1">
    <source>
        <dbReference type="EMBL" id="MDT0321894.1"/>
    </source>
</evidence>
<sequence length="140" mass="15682">MITTLETPSLDWGVSFDYTQPPEPLMDRRVEVLALGERQGMAAVRWLREQGEPVGAVRLCRQHHTLVVPVGRPLEVGRWRTGTSLACGIGRACKAQMWMWAEGFHKLPNPWAVAEALMATNPELGRPALGEPVTRTVWDR</sequence>
<name>A0ABU2LWC6_9ACTN</name>
<protein>
    <submittedName>
        <fullName evidence="1">Uncharacterized protein</fullName>
    </submittedName>
</protein>
<proteinExistence type="predicted"/>
<organism evidence="1 2">
    <name type="scientific">Streptomyces millisiae</name>
    <dbReference type="NCBI Taxonomy" id="3075542"/>
    <lineage>
        <taxon>Bacteria</taxon>
        <taxon>Bacillati</taxon>
        <taxon>Actinomycetota</taxon>
        <taxon>Actinomycetes</taxon>
        <taxon>Kitasatosporales</taxon>
        <taxon>Streptomycetaceae</taxon>
        <taxon>Streptomyces</taxon>
    </lineage>
</organism>
<dbReference type="EMBL" id="JAVREM010000049">
    <property type="protein sequence ID" value="MDT0321894.1"/>
    <property type="molecule type" value="Genomic_DNA"/>
</dbReference>
<comment type="caution">
    <text evidence="1">The sequence shown here is derived from an EMBL/GenBank/DDBJ whole genome shotgun (WGS) entry which is preliminary data.</text>
</comment>
<reference evidence="2" key="1">
    <citation type="submission" date="2023-07" db="EMBL/GenBank/DDBJ databases">
        <title>30 novel species of actinomycetes from the DSMZ collection.</title>
        <authorList>
            <person name="Nouioui I."/>
        </authorList>
    </citation>
    <scope>NUCLEOTIDE SEQUENCE [LARGE SCALE GENOMIC DNA]</scope>
    <source>
        <strain evidence="2">DSM 44918</strain>
    </source>
</reference>